<dbReference type="WBParaSite" id="SPAL_0001131600.1">
    <property type="protein sequence ID" value="SPAL_0001131600.1"/>
    <property type="gene ID" value="SPAL_0001131600"/>
</dbReference>
<keyword evidence="6" id="KW-1133">Transmembrane helix</keyword>
<dbReference type="AlphaFoldDB" id="A0A0N5BZX8"/>
<dbReference type="PANTHER" id="PTHR47024:SF1">
    <property type="entry name" value="GLYCOSYLTRANSFERASE FAMILY 92 PROTEIN"/>
    <property type="match status" value="1"/>
</dbReference>
<proteinExistence type="inferred from homology"/>
<accession>A0A0N5BZX8</accession>
<comment type="subcellular location">
    <subcellularLocation>
        <location evidence="1">Membrane</location>
        <topology evidence="1">Single-pass membrane protein</topology>
    </subcellularLocation>
</comment>
<name>A0A0N5BZX8_STREA</name>
<dbReference type="Proteomes" id="UP000046392">
    <property type="component" value="Unplaced"/>
</dbReference>
<dbReference type="GO" id="GO:0016020">
    <property type="term" value="C:membrane"/>
    <property type="evidence" value="ECO:0007669"/>
    <property type="project" value="UniProtKB-SubCell"/>
</dbReference>
<dbReference type="GO" id="GO:0016757">
    <property type="term" value="F:glycosyltransferase activity"/>
    <property type="evidence" value="ECO:0007669"/>
    <property type="project" value="UniProtKB-UniRule"/>
</dbReference>
<evidence type="ECO:0000256" key="3">
    <source>
        <dbReference type="ARBA" id="ARBA00022676"/>
    </source>
</evidence>
<dbReference type="PANTHER" id="PTHR47024">
    <property type="entry name" value="BIOFILM ABSENT ON HEAD (AFTER YERSINIA EXPOSURE)-RELATED"/>
    <property type="match status" value="1"/>
</dbReference>
<sequence length="474" mass="56638">MIKISHIKKTVFYNNSINETIEHYKIEHLQNQIINFDTFKNINDVTDKSLIIINFQIVEKEMSPNIYEYFIYGFGFGKCIPEYSDKNKDVLILYYEKTDFYSIGNISTIAKECPWSWATKCEWNSYHISFRIPSNIVNDISNVTIFNLYTLTKHYVKIKRPFNKKKYKDDFTICIPPLYWYNNFLEIFIFTEIWALFGASHFIYYYYSISKDVMRLLKYYQSNGIVTLIPYKSLPKSNITNPNKSIYRYGHLAAINDCLHRRYSKYSTVLDVDEFLFINDVIIYSDKTFFEHIDDLFEMNYELSGLLFSHRGLKVDTNSMKNDFKFLENTYITDHDSAKKYIIKTDRVETVNSHTPIKYMNYPVRTMNIDKAFLLHLHFKWAYNNKNLTQKFTFITPKQIEQIKNKFFSIYQKLKQPKKFGFETNALKIMKNCIVNWKKIGCKVPDDLCGEKILKIEKWVTANDNYRGDEYHII</sequence>
<evidence type="ECO:0000313" key="7">
    <source>
        <dbReference type="Proteomes" id="UP000046392"/>
    </source>
</evidence>
<keyword evidence="7" id="KW-1185">Reference proteome</keyword>
<evidence type="ECO:0000313" key="8">
    <source>
        <dbReference type="WBParaSite" id="SPAL_0001131600.1"/>
    </source>
</evidence>
<keyword evidence="5 6" id="KW-0472">Membrane</keyword>
<protein>
    <recommendedName>
        <fullName evidence="6">Glycosyltransferase family 92 protein</fullName>
        <ecNumber evidence="6">2.4.1.-</ecNumber>
    </recommendedName>
</protein>
<keyword evidence="3 6" id="KW-0328">Glycosyltransferase</keyword>
<evidence type="ECO:0000256" key="5">
    <source>
        <dbReference type="ARBA" id="ARBA00023136"/>
    </source>
</evidence>
<evidence type="ECO:0000256" key="1">
    <source>
        <dbReference type="ARBA" id="ARBA00004167"/>
    </source>
</evidence>
<evidence type="ECO:0000256" key="4">
    <source>
        <dbReference type="ARBA" id="ARBA00022679"/>
    </source>
</evidence>
<dbReference type="EC" id="2.4.1.-" evidence="6"/>
<reference evidence="8" key="1">
    <citation type="submission" date="2017-02" db="UniProtKB">
        <authorList>
            <consortium name="WormBaseParasite"/>
        </authorList>
    </citation>
    <scope>IDENTIFICATION</scope>
</reference>
<feature type="transmembrane region" description="Helical" evidence="6">
    <location>
        <begin position="187"/>
        <end position="207"/>
    </location>
</feature>
<dbReference type="Pfam" id="PF01697">
    <property type="entry name" value="Glyco_transf_92"/>
    <property type="match status" value="1"/>
</dbReference>
<organism evidence="7 8">
    <name type="scientific">Strongyloides papillosus</name>
    <name type="common">Intestinal threadworm</name>
    <dbReference type="NCBI Taxonomy" id="174720"/>
    <lineage>
        <taxon>Eukaryota</taxon>
        <taxon>Metazoa</taxon>
        <taxon>Ecdysozoa</taxon>
        <taxon>Nematoda</taxon>
        <taxon>Chromadorea</taxon>
        <taxon>Rhabditida</taxon>
        <taxon>Tylenchina</taxon>
        <taxon>Panagrolaimomorpha</taxon>
        <taxon>Strongyloidoidea</taxon>
        <taxon>Strongyloididae</taxon>
        <taxon>Strongyloides</taxon>
    </lineage>
</organism>
<keyword evidence="6" id="KW-0812">Transmembrane</keyword>
<keyword evidence="4 6" id="KW-0808">Transferase</keyword>
<comment type="similarity">
    <text evidence="2 6">Belongs to the glycosyltransferase 92 family.</text>
</comment>
<evidence type="ECO:0000256" key="2">
    <source>
        <dbReference type="ARBA" id="ARBA00007647"/>
    </source>
</evidence>
<dbReference type="InterPro" id="IPR008166">
    <property type="entry name" value="Glyco_transf_92"/>
</dbReference>
<evidence type="ECO:0000256" key="6">
    <source>
        <dbReference type="RuleBase" id="RU366017"/>
    </source>
</evidence>